<protein>
    <submittedName>
        <fullName evidence="1">Uncharacterized protein</fullName>
    </submittedName>
</protein>
<dbReference type="Proteomes" id="UP001206788">
    <property type="component" value="Unassembled WGS sequence"/>
</dbReference>
<gene>
    <name evidence="1" type="ORF">NY014_01270</name>
</gene>
<proteinExistence type="predicted"/>
<keyword evidence="2" id="KW-1185">Reference proteome</keyword>
<reference evidence="1 2" key="1">
    <citation type="submission" date="2022-08" db="EMBL/GenBank/DDBJ databases">
        <title>Algoriphagus sp. CAU 1643 isolated from mud.</title>
        <authorList>
            <person name="Kim W."/>
        </authorList>
    </citation>
    <scope>NUCLEOTIDE SEQUENCE [LARGE SCALE GENOMIC DNA]</scope>
    <source>
        <strain evidence="1 2">CAU 1643</strain>
    </source>
</reference>
<name>A0ABT2G2L4_9BACT</name>
<comment type="caution">
    <text evidence="1">The sequence shown here is derived from an EMBL/GenBank/DDBJ whole genome shotgun (WGS) entry which is preliminary data.</text>
</comment>
<organism evidence="1 2">
    <name type="scientific">Algoriphagus limi</name>
    <dbReference type="NCBI Taxonomy" id="2975273"/>
    <lineage>
        <taxon>Bacteria</taxon>
        <taxon>Pseudomonadati</taxon>
        <taxon>Bacteroidota</taxon>
        <taxon>Cytophagia</taxon>
        <taxon>Cytophagales</taxon>
        <taxon>Cyclobacteriaceae</taxon>
        <taxon>Algoriphagus</taxon>
    </lineage>
</organism>
<accession>A0ABT2G2L4</accession>
<dbReference type="EMBL" id="JANWGH010000001">
    <property type="protein sequence ID" value="MCS5489038.1"/>
    <property type="molecule type" value="Genomic_DNA"/>
</dbReference>
<evidence type="ECO:0000313" key="2">
    <source>
        <dbReference type="Proteomes" id="UP001206788"/>
    </source>
</evidence>
<evidence type="ECO:0000313" key="1">
    <source>
        <dbReference type="EMBL" id="MCS5489038.1"/>
    </source>
</evidence>
<dbReference type="RefSeq" id="WP_259412716.1">
    <property type="nucleotide sequence ID" value="NZ_JANWGH010000001.1"/>
</dbReference>
<sequence>MSNLCQQDGNGNSGLIKILNIECRMMNIEVFSIPEQDMFLLDYNLR</sequence>